<comment type="caution">
    <text evidence="1">The sequence shown here is derived from an EMBL/GenBank/DDBJ whole genome shotgun (WGS) entry which is preliminary data.</text>
</comment>
<reference evidence="2" key="1">
    <citation type="journal article" date="2019" name="Int. J. Syst. Evol. Microbiol.">
        <title>The Global Catalogue of Microorganisms (GCM) 10K type strain sequencing project: providing services to taxonomists for standard genome sequencing and annotation.</title>
        <authorList>
            <consortium name="The Broad Institute Genomics Platform"/>
            <consortium name="The Broad Institute Genome Sequencing Center for Infectious Disease"/>
            <person name="Wu L."/>
            <person name="Ma J."/>
        </authorList>
    </citation>
    <scope>NUCLEOTIDE SEQUENCE [LARGE SCALE GENOMIC DNA]</scope>
    <source>
        <strain evidence="2">JCM 17021</strain>
    </source>
</reference>
<evidence type="ECO:0008006" key="3">
    <source>
        <dbReference type="Google" id="ProtNLM"/>
    </source>
</evidence>
<name>A0ABP7JY32_9MICO</name>
<organism evidence="1 2">
    <name type="scientific">Leifsonia kafniensis</name>
    <dbReference type="NCBI Taxonomy" id="475957"/>
    <lineage>
        <taxon>Bacteria</taxon>
        <taxon>Bacillati</taxon>
        <taxon>Actinomycetota</taxon>
        <taxon>Actinomycetes</taxon>
        <taxon>Micrococcales</taxon>
        <taxon>Microbacteriaceae</taxon>
        <taxon>Leifsonia</taxon>
    </lineage>
</organism>
<gene>
    <name evidence="1" type="ORF">GCM10022381_00030</name>
</gene>
<evidence type="ECO:0000313" key="1">
    <source>
        <dbReference type="EMBL" id="GAA3859274.1"/>
    </source>
</evidence>
<dbReference type="EMBL" id="BAABCN010000001">
    <property type="protein sequence ID" value="GAA3859274.1"/>
    <property type="molecule type" value="Genomic_DNA"/>
</dbReference>
<protein>
    <recommendedName>
        <fullName evidence="3">Redoxin domain-containing protein</fullName>
    </recommendedName>
</protein>
<evidence type="ECO:0000313" key="2">
    <source>
        <dbReference type="Proteomes" id="UP001501803"/>
    </source>
</evidence>
<proteinExistence type="predicted"/>
<accession>A0ABP7JY32</accession>
<keyword evidence="2" id="KW-1185">Reference proteome</keyword>
<sequence>MSYVSRYGSAEAATRDLGRILVRDVGAADGTQKGPVLEEGRPFLLVEFYWLSGCR</sequence>
<dbReference type="Proteomes" id="UP001501803">
    <property type="component" value="Unassembled WGS sequence"/>
</dbReference>